<dbReference type="GO" id="GO:0050660">
    <property type="term" value="F:flavin adenine dinucleotide binding"/>
    <property type="evidence" value="ECO:0007669"/>
    <property type="project" value="TreeGrafter"/>
</dbReference>
<evidence type="ECO:0000259" key="1">
    <source>
        <dbReference type="Pfam" id="PF01593"/>
    </source>
</evidence>
<protein>
    <recommendedName>
        <fullName evidence="1">Amine oxidase domain-containing protein</fullName>
    </recommendedName>
</protein>
<dbReference type="GO" id="GO:0008767">
    <property type="term" value="F:UDP-galactopyranose mutase activity"/>
    <property type="evidence" value="ECO:0007669"/>
    <property type="project" value="TreeGrafter"/>
</dbReference>
<dbReference type="NCBIfam" id="NF005548">
    <property type="entry name" value="PRK07208.1-4"/>
    <property type="match status" value="1"/>
</dbReference>
<reference evidence="2 3" key="1">
    <citation type="journal article" date="2016" name="Nat. Commun.">
        <title>Thousands of microbial genomes shed light on interconnected biogeochemical processes in an aquifer system.</title>
        <authorList>
            <person name="Anantharaman K."/>
            <person name="Brown C.T."/>
            <person name="Hug L.A."/>
            <person name="Sharon I."/>
            <person name="Castelle C.J."/>
            <person name="Probst A.J."/>
            <person name="Thomas B.C."/>
            <person name="Singh A."/>
            <person name="Wilkins M.J."/>
            <person name="Karaoz U."/>
            <person name="Brodie E.L."/>
            <person name="Williams K.H."/>
            <person name="Hubbard S.S."/>
            <person name="Banfield J.F."/>
        </authorList>
    </citation>
    <scope>NUCLEOTIDE SEQUENCE [LARGE SCALE GENOMIC DNA]</scope>
</reference>
<dbReference type="GO" id="GO:0005829">
    <property type="term" value="C:cytosol"/>
    <property type="evidence" value="ECO:0007669"/>
    <property type="project" value="TreeGrafter"/>
</dbReference>
<accession>A0A1F7KZF2</accession>
<gene>
    <name evidence="2" type="ORF">A3K52_00440</name>
</gene>
<name>A0A1F7KZF2_9BACT</name>
<organism evidence="2 3">
    <name type="scientific">Candidatus Roizmanbacteria bacterium RIFOXYD1_FULL_38_12</name>
    <dbReference type="NCBI Taxonomy" id="1802093"/>
    <lineage>
        <taxon>Bacteria</taxon>
        <taxon>Candidatus Roizmaniibacteriota</taxon>
    </lineage>
</organism>
<dbReference type="SUPFAM" id="SSF51971">
    <property type="entry name" value="Nucleotide-binding domain"/>
    <property type="match status" value="1"/>
</dbReference>
<evidence type="ECO:0000313" key="3">
    <source>
        <dbReference type="Proteomes" id="UP000177050"/>
    </source>
</evidence>
<sequence length="471" mass="54933">MKRIIIIGAGPAGLAAAYELCRTKDSKLSISLFETDDQVGGISKTLQYKGYRFDLGGHRFYTKIQEIDQFYKSFLGKNLLKRKRLSRIYYEKKFYDYPLTFMNALTNLGFLRSVEIVLSWFYRQLNRYKMEKTFDKWISNRFGDKLFHLFFKSYTEKVWGISTSKLSSDWAAQRIQNFNLFRAVLGAILSLDTSDVKTIIRTFFYPKYGPGMLYEELQRYVEKKGVNVYMNHKVTGLKRTKNKVTHVLVKDIKKGIVTHIKADAIISTMPFNELISLLHPPEKLTTQVKSLRFRNFITVNLLLKKNPFPDQWVYVHEPDVKVGRIQNFRNWSPYMVKKGGGLTPVGMEYFCSEGDKMWKTTDAALISLAKEELARIGLAKEEDIREGFVYRVKNAYPIYNFDYDGTLKLSKKYASNFKNLFLCGRGGLFRYNNQDHSILTGFFAARSVFSTDRKHDVWSINENSEFLEEKL</sequence>
<dbReference type="PANTHER" id="PTHR21197">
    <property type="entry name" value="UDP-GALACTOPYRANOSE MUTASE"/>
    <property type="match status" value="1"/>
</dbReference>
<evidence type="ECO:0000313" key="2">
    <source>
        <dbReference type="EMBL" id="OGK73257.1"/>
    </source>
</evidence>
<dbReference type="Pfam" id="PF01593">
    <property type="entry name" value="Amino_oxidase"/>
    <property type="match status" value="1"/>
</dbReference>
<dbReference type="PRINTS" id="PR00419">
    <property type="entry name" value="ADXRDTASE"/>
</dbReference>
<dbReference type="NCBIfam" id="NF005545">
    <property type="entry name" value="PRK07208.1-1"/>
    <property type="match status" value="1"/>
</dbReference>
<dbReference type="Proteomes" id="UP000177050">
    <property type="component" value="Unassembled WGS sequence"/>
</dbReference>
<dbReference type="InterPro" id="IPR002937">
    <property type="entry name" value="Amino_oxidase"/>
</dbReference>
<dbReference type="PANTHER" id="PTHR21197:SF0">
    <property type="entry name" value="UDP-GALACTOPYRANOSE MUTASE"/>
    <property type="match status" value="1"/>
</dbReference>
<dbReference type="InterPro" id="IPR036188">
    <property type="entry name" value="FAD/NAD-bd_sf"/>
</dbReference>
<dbReference type="AlphaFoldDB" id="A0A1F7KZF2"/>
<feature type="domain" description="Amine oxidase" evidence="1">
    <location>
        <begin position="12"/>
        <end position="425"/>
    </location>
</feature>
<dbReference type="EMBL" id="MGBR01000001">
    <property type="protein sequence ID" value="OGK73257.1"/>
    <property type="molecule type" value="Genomic_DNA"/>
</dbReference>
<proteinExistence type="predicted"/>
<comment type="caution">
    <text evidence="2">The sequence shown here is derived from an EMBL/GenBank/DDBJ whole genome shotgun (WGS) entry which is preliminary data.</text>
</comment>
<dbReference type="Gene3D" id="3.50.50.60">
    <property type="entry name" value="FAD/NAD(P)-binding domain"/>
    <property type="match status" value="1"/>
</dbReference>
<dbReference type="GO" id="GO:0016491">
    <property type="term" value="F:oxidoreductase activity"/>
    <property type="evidence" value="ECO:0007669"/>
    <property type="project" value="InterPro"/>
</dbReference>